<evidence type="ECO:0000313" key="2">
    <source>
        <dbReference type="Proteomes" id="UP001429354"/>
    </source>
</evidence>
<reference evidence="1 2" key="1">
    <citation type="submission" date="2018-07" db="EMBL/GenBank/DDBJ databases">
        <title>Whole genome Sequencing of Pseudoxanthomonas gei KCTC 32298 (T).</title>
        <authorList>
            <person name="Kumar S."/>
            <person name="Bansal K."/>
            <person name="Kaur A."/>
            <person name="Patil P."/>
            <person name="Sharma S."/>
            <person name="Patil P.B."/>
        </authorList>
    </citation>
    <scope>NUCLEOTIDE SEQUENCE [LARGE SCALE GENOMIC DNA]</scope>
    <source>
        <strain evidence="1 2">KCTC 32298</strain>
    </source>
</reference>
<accession>A0ABX0AEB5</accession>
<organism evidence="1 2">
    <name type="scientific">Pseudoxanthomonas gei</name>
    <dbReference type="NCBI Taxonomy" id="1383030"/>
    <lineage>
        <taxon>Bacteria</taxon>
        <taxon>Pseudomonadati</taxon>
        <taxon>Pseudomonadota</taxon>
        <taxon>Gammaproteobacteria</taxon>
        <taxon>Lysobacterales</taxon>
        <taxon>Lysobacteraceae</taxon>
        <taxon>Pseudoxanthomonas</taxon>
    </lineage>
</organism>
<proteinExistence type="predicted"/>
<sequence length="113" mass="12674">MTESIAPDPAVFNKAMLEHYASLGASGVFALDENLHKLPIFRWVVEFDPENPSASTAPPIFDNGHFAHAGFVVWTGEHFERRTTVPRSLWPCRVARPFECPPQAGHEDQFVID</sequence>
<evidence type="ECO:0000313" key="1">
    <source>
        <dbReference type="EMBL" id="NDK39950.1"/>
    </source>
</evidence>
<comment type="caution">
    <text evidence="1">The sequence shown here is derived from an EMBL/GenBank/DDBJ whole genome shotgun (WGS) entry which is preliminary data.</text>
</comment>
<gene>
    <name evidence="1" type="ORF">DT603_13985</name>
</gene>
<keyword evidence="2" id="KW-1185">Reference proteome</keyword>
<dbReference type="Proteomes" id="UP001429354">
    <property type="component" value="Unassembled WGS sequence"/>
</dbReference>
<name>A0ABX0AEB5_9GAMM</name>
<dbReference type="EMBL" id="QOVG01000010">
    <property type="protein sequence ID" value="NDK39950.1"/>
    <property type="molecule type" value="Genomic_DNA"/>
</dbReference>
<protein>
    <submittedName>
        <fullName evidence="1">Uncharacterized protein</fullName>
    </submittedName>
</protein>